<gene>
    <name evidence="1" type="ORF">OD355_04545</name>
</gene>
<keyword evidence="2" id="KW-1185">Reference proteome</keyword>
<comment type="caution">
    <text evidence="1">The sequence shown here is derived from an EMBL/GenBank/DDBJ whole genome shotgun (WGS) entry which is preliminary data.</text>
</comment>
<reference evidence="1" key="1">
    <citation type="submission" date="2022-10" db="EMBL/GenBank/DDBJ databases">
        <authorList>
            <person name="Kim H.S."/>
            <person name="Kim J.-S."/>
            <person name="Suh M.K."/>
            <person name="Eom M.K."/>
            <person name="Lee J.-S."/>
        </authorList>
    </citation>
    <scope>NUCLEOTIDE SEQUENCE</scope>
    <source>
        <strain evidence="1">LIP-5</strain>
    </source>
</reference>
<evidence type="ECO:0000313" key="1">
    <source>
        <dbReference type="EMBL" id="MCU7693783.1"/>
    </source>
</evidence>
<dbReference type="Gene3D" id="1.25.40.10">
    <property type="entry name" value="Tetratricopeptide repeat domain"/>
    <property type="match status" value="1"/>
</dbReference>
<name>A0AAE3IL29_9BACT</name>
<evidence type="ECO:0000313" key="2">
    <source>
        <dbReference type="Proteomes" id="UP001209317"/>
    </source>
</evidence>
<organism evidence="1 2">
    <name type="scientific">Haoranjiania flava</name>
    <dbReference type="NCBI Taxonomy" id="1856322"/>
    <lineage>
        <taxon>Bacteria</taxon>
        <taxon>Pseudomonadati</taxon>
        <taxon>Bacteroidota</taxon>
        <taxon>Chitinophagia</taxon>
        <taxon>Chitinophagales</taxon>
        <taxon>Chitinophagaceae</taxon>
        <taxon>Haoranjiania</taxon>
    </lineage>
</organism>
<sequence length="167" mass="19683">MENYDPALENDFEEADRLINDNHIEEGKALLLSILDREPTYGKAHNHLGWIYNTKEDDAVKAEKHYKLALKYAPDYPAPYLNYAYLLSKLARYDELHKHLQLCDTIPGINKAVLAREWGYYYEDIRQFDKAIEKFKQQAIEEYDLSQVEKAEDAIKRCRLKKQILEA</sequence>
<dbReference type="SUPFAM" id="SSF48452">
    <property type="entry name" value="TPR-like"/>
    <property type="match status" value="1"/>
</dbReference>
<protein>
    <recommendedName>
        <fullName evidence="3">Tetratricopeptide repeat protein</fullName>
    </recommendedName>
</protein>
<dbReference type="Proteomes" id="UP001209317">
    <property type="component" value="Unassembled WGS sequence"/>
</dbReference>
<dbReference type="InterPro" id="IPR011990">
    <property type="entry name" value="TPR-like_helical_dom_sf"/>
</dbReference>
<evidence type="ECO:0008006" key="3">
    <source>
        <dbReference type="Google" id="ProtNLM"/>
    </source>
</evidence>
<proteinExistence type="predicted"/>
<accession>A0AAE3IL29</accession>
<dbReference type="AlphaFoldDB" id="A0AAE3IL29"/>
<dbReference type="RefSeq" id="WP_263037270.1">
    <property type="nucleotide sequence ID" value="NZ_JAOTPL010000004.1"/>
</dbReference>
<dbReference type="EMBL" id="JAOTPL010000004">
    <property type="protein sequence ID" value="MCU7693783.1"/>
    <property type="molecule type" value="Genomic_DNA"/>
</dbReference>